<evidence type="ECO:0000313" key="3">
    <source>
        <dbReference type="EMBL" id="MCQ4614996.1"/>
    </source>
</evidence>
<dbReference type="InterPro" id="IPR008613">
    <property type="entry name" value="Excalibur_Ca-bd_domain"/>
</dbReference>
<dbReference type="Proteomes" id="UP001205080">
    <property type="component" value="Unassembled WGS sequence"/>
</dbReference>
<sequence>MWCEAQDKKHYNETQEAAANHEQLRKLLDPQRDSLVLNSMGAAPQFTPVNRRWPIVWLTALVLFIAGGSLIPESGSTTNTEPTRASMDPTTTTSATSESTSAATTTTHTSTTSSTHNSSSPSSVTTEETTASIAKFADIPAEEPAQAPAPEPVIEQPVPAAPAPAPARVYYANCSEARAAGAAPIYEGQPGYSRKLDRDGDGIACE</sequence>
<protein>
    <submittedName>
        <fullName evidence="3">Excalibur calcium-binding domain-containing protein</fullName>
    </submittedName>
</protein>
<name>A0ABD4TW38_9CORY</name>
<dbReference type="EMBL" id="JAGPYW010000014">
    <property type="protein sequence ID" value="MCQ4614996.1"/>
    <property type="molecule type" value="Genomic_DNA"/>
</dbReference>
<feature type="domain" description="Excalibur calcium-binding" evidence="2">
    <location>
        <begin position="170"/>
        <end position="206"/>
    </location>
</feature>
<evidence type="ECO:0000313" key="4">
    <source>
        <dbReference type="Proteomes" id="UP001205080"/>
    </source>
</evidence>
<evidence type="ECO:0000259" key="2">
    <source>
        <dbReference type="SMART" id="SM00894"/>
    </source>
</evidence>
<organism evidence="3 4">
    <name type="scientific">Corynebacterium pseudogenitalium</name>
    <dbReference type="NCBI Taxonomy" id="38303"/>
    <lineage>
        <taxon>Bacteria</taxon>
        <taxon>Bacillati</taxon>
        <taxon>Actinomycetota</taxon>
        <taxon>Actinomycetes</taxon>
        <taxon>Mycobacteriales</taxon>
        <taxon>Corynebacteriaceae</taxon>
        <taxon>Corynebacterium</taxon>
    </lineage>
</organism>
<dbReference type="SMART" id="SM00894">
    <property type="entry name" value="Excalibur"/>
    <property type="match status" value="1"/>
</dbReference>
<dbReference type="Pfam" id="PF05901">
    <property type="entry name" value="Excalibur"/>
    <property type="match status" value="1"/>
</dbReference>
<proteinExistence type="predicted"/>
<feature type="compositionally biased region" description="Basic and acidic residues" evidence="1">
    <location>
        <begin position="194"/>
        <end position="206"/>
    </location>
</feature>
<feature type="compositionally biased region" description="Polar residues" evidence="1">
    <location>
        <begin position="74"/>
        <end position="83"/>
    </location>
</feature>
<accession>A0ABD4TW38</accession>
<reference evidence="3 4" key="1">
    <citation type="submission" date="2021-04" db="EMBL/GenBank/DDBJ databases">
        <title>Corynebacterium genitalium sp. nov. and Corynebacterium genitalium sp. nov., two new species of the genus Corynebacterium.</title>
        <authorList>
            <person name="Jaen-Luchoro D."/>
            <person name="Pinyeiro-Iglesias B."/>
            <person name="Al-Shaer S."/>
            <person name="Karlsson R."/>
            <person name="Gonzales-Siles L."/>
            <person name="Cardew S."/>
            <person name="Jensie-Markopolous S."/>
            <person name="Ohlen M."/>
            <person name="Inganas E."/>
            <person name="Moore E.R.B."/>
        </authorList>
    </citation>
    <scope>NUCLEOTIDE SEQUENCE [LARGE SCALE GENOMIC DNA]</scope>
    <source>
        <strain evidence="3 4">CCUG 55013</strain>
    </source>
</reference>
<dbReference type="AlphaFoldDB" id="A0ABD4TW38"/>
<feature type="region of interest" description="Disordered" evidence="1">
    <location>
        <begin position="70"/>
        <end position="129"/>
    </location>
</feature>
<feature type="region of interest" description="Disordered" evidence="1">
    <location>
        <begin position="181"/>
        <end position="206"/>
    </location>
</feature>
<feature type="compositionally biased region" description="Low complexity" evidence="1">
    <location>
        <begin position="90"/>
        <end position="129"/>
    </location>
</feature>
<comment type="caution">
    <text evidence="3">The sequence shown here is derived from an EMBL/GenBank/DDBJ whole genome shotgun (WGS) entry which is preliminary data.</text>
</comment>
<evidence type="ECO:0000256" key="1">
    <source>
        <dbReference type="SAM" id="MobiDB-lite"/>
    </source>
</evidence>
<gene>
    <name evidence="3" type="ORF">KBX22_09680</name>
</gene>